<dbReference type="CDD" id="cd18596">
    <property type="entry name" value="ABC_6TM_VMR1_D1_like"/>
    <property type="match status" value="1"/>
</dbReference>
<dbReference type="InterPro" id="IPR036640">
    <property type="entry name" value="ABC1_TM_sf"/>
</dbReference>
<evidence type="ECO:0000313" key="15">
    <source>
        <dbReference type="Proteomes" id="UP000326565"/>
    </source>
</evidence>
<feature type="transmembrane region" description="Helical" evidence="11">
    <location>
        <begin position="492"/>
        <end position="517"/>
    </location>
</feature>
<dbReference type="Gene3D" id="1.20.1560.10">
    <property type="entry name" value="ABC transporter type 1, transmembrane domain"/>
    <property type="match status" value="2"/>
</dbReference>
<dbReference type="Pfam" id="PF00664">
    <property type="entry name" value="ABC_membrane"/>
    <property type="match status" value="2"/>
</dbReference>
<dbReference type="GO" id="GO:0016887">
    <property type="term" value="F:ATP hydrolysis activity"/>
    <property type="evidence" value="ECO:0007669"/>
    <property type="project" value="InterPro"/>
</dbReference>
<dbReference type="OrthoDB" id="6500128at2759"/>
<dbReference type="InterPro" id="IPR027417">
    <property type="entry name" value="P-loop_NTPase"/>
</dbReference>
<feature type="transmembrane region" description="Helical" evidence="11">
    <location>
        <begin position="537"/>
        <end position="560"/>
    </location>
</feature>
<evidence type="ECO:0000259" key="13">
    <source>
        <dbReference type="PROSITE" id="PS50929"/>
    </source>
</evidence>
<feature type="transmembrane region" description="Helical" evidence="11">
    <location>
        <begin position="935"/>
        <end position="963"/>
    </location>
</feature>
<feature type="transmembrane region" description="Helical" evidence="11">
    <location>
        <begin position="1120"/>
        <end position="1140"/>
    </location>
</feature>
<dbReference type="GO" id="GO:0005524">
    <property type="term" value="F:ATP binding"/>
    <property type="evidence" value="ECO:0007669"/>
    <property type="project" value="UniProtKB-KW"/>
</dbReference>
<name>A0A5N5X653_9EURO</name>
<evidence type="ECO:0000256" key="8">
    <source>
        <dbReference type="ARBA" id="ARBA00022989"/>
    </source>
</evidence>
<dbReference type="PANTHER" id="PTHR24223">
    <property type="entry name" value="ATP-BINDING CASSETTE SUB-FAMILY C"/>
    <property type="match status" value="1"/>
</dbReference>
<keyword evidence="3" id="KW-0813">Transport</keyword>
<dbReference type="InterPro" id="IPR003593">
    <property type="entry name" value="AAA+_ATPase"/>
</dbReference>
<dbReference type="CDD" id="cd03250">
    <property type="entry name" value="ABCC_MRP_domain1"/>
    <property type="match status" value="1"/>
</dbReference>
<evidence type="ECO:0000256" key="2">
    <source>
        <dbReference type="ARBA" id="ARBA00009726"/>
    </source>
</evidence>
<feature type="domain" description="ABC transporter" evidence="12">
    <location>
        <begin position="582"/>
        <end position="830"/>
    </location>
</feature>
<dbReference type="InterPro" id="IPR017871">
    <property type="entry name" value="ABC_transporter-like_CS"/>
</dbReference>
<dbReference type="Pfam" id="PF00005">
    <property type="entry name" value="ABC_tran"/>
    <property type="match status" value="2"/>
</dbReference>
<feature type="transmembrane region" description="Helical" evidence="11">
    <location>
        <begin position="269"/>
        <end position="293"/>
    </location>
</feature>
<evidence type="ECO:0000256" key="1">
    <source>
        <dbReference type="ARBA" id="ARBA00004141"/>
    </source>
</evidence>
<dbReference type="InterPro" id="IPR003439">
    <property type="entry name" value="ABC_transporter-like_ATP-bd"/>
</dbReference>
<evidence type="ECO:0000256" key="5">
    <source>
        <dbReference type="ARBA" id="ARBA00022737"/>
    </source>
</evidence>
<evidence type="ECO:0000256" key="4">
    <source>
        <dbReference type="ARBA" id="ARBA00022692"/>
    </source>
</evidence>
<keyword evidence="4 11" id="KW-0812">Transmembrane</keyword>
<feature type="region of interest" description="Disordered" evidence="10">
    <location>
        <begin position="851"/>
        <end position="872"/>
    </location>
</feature>
<dbReference type="Gene3D" id="3.40.50.300">
    <property type="entry name" value="P-loop containing nucleotide triphosphate hydrolases"/>
    <property type="match status" value="2"/>
</dbReference>
<evidence type="ECO:0000313" key="14">
    <source>
        <dbReference type="EMBL" id="KAB8076223.1"/>
    </source>
</evidence>
<evidence type="ECO:0000256" key="7">
    <source>
        <dbReference type="ARBA" id="ARBA00022840"/>
    </source>
</evidence>
<dbReference type="PROSITE" id="PS00211">
    <property type="entry name" value="ABC_TRANSPORTER_1"/>
    <property type="match status" value="1"/>
</dbReference>
<dbReference type="CDD" id="cd18604">
    <property type="entry name" value="ABC_6TM_VMR1_D2_like"/>
    <property type="match status" value="1"/>
</dbReference>
<keyword evidence="7" id="KW-0067">ATP-binding</keyword>
<dbReference type="GO" id="GO:0016020">
    <property type="term" value="C:membrane"/>
    <property type="evidence" value="ECO:0007669"/>
    <property type="project" value="UniProtKB-SubCell"/>
</dbReference>
<comment type="subcellular location">
    <subcellularLocation>
        <location evidence="1">Membrane</location>
        <topology evidence="1">Multi-pass membrane protein</topology>
    </subcellularLocation>
</comment>
<dbReference type="InterPro" id="IPR050173">
    <property type="entry name" value="ABC_transporter_C-like"/>
</dbReference>
<feature type="domain" description="ABC transmembrane type-1" evidence="13">
    <location>
        <begin position="370"/>
        <end position="555"/>
    </location>
</feature>
<evidence type="ECO:0000256" key="3">
    <source>
        <dbReference type="ARBA" id="ARBA00022448"/>
    </source>
</evidence>
<comment type="similarity">
    <text evidence="2">Belongs to the ABC transporter superfamily. ABCC family. Conjugate transporter (TC 3.A.1.208) subfamily.</text>
</comment>
<dbReference type="PROSITE" id="PS50893">
    <property type="entry name" value="ABC_TRANSPORTER_2"/>
    <property type="match status" value="2"/>
</dbReference>
<dbReference type="FunFam" id="1.20.1560.10:FF:000013">
    <property type="entry name" value="ABC transporter C family member 2"/>
    <property type="match status" value="1"/>
</dbReference>
<dbReference type="GO" id="GO:0005737">
    <property type="term" value="C:cytoplasm"/>
    <property type="evidence" value="ECO:0007669"/>
    <property type="project" value="UniProtKB-ARBA"/>
</dbReference>
<evidence type="ECO:0000256" key="9">
    <source>
        <dbReference type="ARBA" id="ARBA00023136"/>
    </source>
</evidence>
<protein>
    <submittedName>
        <fullName evidence="14">P-loop containing nucleoside triphosphate hydrolase protein</fullName>
    </submittedName>
</protein>
<reference evidence="14 15" key="1">
    <citation type="submission" date="2019-04" db="EMBL/GenBank/DDBJ databases">
        <title>Friends and foes A comparative genomics study of 23 Aspergillus species from section Flavi.</title>
        <authorList>
            <consortium name="DOE Joint Genome Institute"/>
            <person name="Kjaerbolling I."/>
            <person name="Vesth T."/>
            <person name="Frisvad J.C."/>
            <person name="Nybo J.L."/>
            <person name="Theobald S."/>
            <person name="Kildgaard S."/>
            <person name="Isbrandt T."/>
            <person name="Kuo A."/>
            <person name="Sato A."/>
            <person name="Lyhne E.K."/>
            <person name="Kogle M.E."/>
            <person name="Wiebenga A."/>
            <person name="Kun R.S."/>
            <person name="Lubbers R.J."/>
            <person name="Makela M.R."/>
            <person name="Barry K."/>
            <person name="Chovatia M."/>
            <person name="Clum A."/>
            <person name="Daum C."/>
            <person name="Haridas S."/>
            <person name="He G."/>
            <person name="LaButti K."/>
            <person name="Lipzen A."/>
            <person name="Mondo S."/>
            <person name="Riley R."/>
            <person name="Salamov A."/>
            <person name="Simmons B.A."/>
            <person name="Magnuson J.K."/>
            <person name="Henrissat B."/>
            <person name="Mortensen U.H."/>
            <person name="Larsen T.O."/>
            <person name="Devries R.P."/>
            <person name="Grigoriev I.V."/>
            <person name="Machida M."/>
            <person name="Baker S.E."/>
            <person name="Andersen M.R."/>
        </authorList>
    </citation>
    <scope>NUCLEOTIDE SEQUENCE [LARGE SCALE GENOMIC DNA]</scope>
    <source>
        <strain evidence="14 15">CBS 151.66</strain>
    </source>
</reference>
<keyword evidence="15" id="KW-1185">Reference proteome</keyword>
<proteinExistence type="inferred from homology"/>
<dbReference type="PROSITE" id="PS50929">
    <property type="entry name" value="ABC_TM1F"/>
    <property type="match status" value="2"/>
</dbReference>
<feature type="transmembrane region" description="Helical" evidence="11">
    <location>
        <begin position="95"/>
        <end position="111"/>
    </location>
</feature>
<feature type="domain" description="ABC transporter" evidence="12">
    <location>
        <begin position="1210"/>
        <end position="1441"/>
    </location>
</feature>
<keyword evidence="9 11" id="KW-0472">Membrane</keyword>
<feature type="transmembrane region" description="Helical" evidence="11">
    <location>
        <begin position="64"/>
        <end position="83"/>
    </location>
</feature>
<feature type="transmembrane region" description="Helical" evidence="11">
    <location>
        <begin position="313"/>
        <end position="335"/>
    </location>
</feature>
<dbReference type="InterPro" id="IPR011527">
    <property type="entry name" value="ABC1_TM_dom"/>
</dbReference>
<feature type="transmembrane region" description="Helical" evidence="11">
    <location>
        <begin position="1146"/>
        <end position="1167"/>
    </location>
</feature>
<keyword evidence="6" id="KW-0547">Nucleotide-binding</keyword>
<gene>
    <name evidence="14" type="ORF">BDV29DRAFT_154850</name>
</gene>
<dbReference type="SUPFAM" id="SSF52540">
    <property type="entry name" value="P-loop containing nucleoside triphosphate hydrolases"/>
    <property type="match status" value="2"/>
</dbReference>
<feature type="transmembrane region" description="Helical" evidence="11">
    <location>
        <begin position="1024"/>
        <end position="1050"/>
    </location>
</feature>
<keyword evidence="5" id="KW-0677">Repeat</keyword>
<organism evidence="14 15">
    <name type="scientific">Aspergillus leporis</name>
    <dbReference type="NCBI Taxonomy" id="41062"/>
    <lineage>
        <taxon>Eukaryota</taxon>
        <taxon>Fungi</taxon>
        <taxon>Dikarya</taxon>
        <taxon>Ascomycota</taxon>
        <taxon>Pezizomycotina</taxon>
        <taxon>Eurotiomycetes</taxon>
        <taxon>Eurotiomycetidae</taxon>
        <taxon>Eurotiales</taxon>
        <taxon>Aspergillaceae</taxon>
        <taxon>Aspergillus</taxon>
        <taxon>Aspergillus subgen. Circumdati</taxon>
    </lineage>
</organism>
<dbReference type="SUPFAM" id="SSF90123">
    <property type="entry name" value="ABC transporter transmembrane region"/>
    <property type="match status" value="2"/>
</dbReference>
<dbReference type="Proteomes" id="UP000326565">
    <property type="component" value="Unassembled WGS sequence"/>
</dbReference>
<feature type="domain" description="ABC transmembrane type-1" evidence="13">
    <location>
        <begin position="897"/>
        <end position="1176"/>
    </location>
</feature>
<evidence type="ECO:0000256" key="11">
    <source>
        <dbReference type="SAM" id="Phobius"/>
    </source>
</evidence>
<feature type="transmembrane region" description="Helical" evidence="11">
    <location>
        <begin position="892"/>
        <end position="915"/>
    </location>
</feature>
<keyword evidence="14" id="KW-0378">Hydrolase</keyword>
<dbReference type="PANTHER" id="PTHR24223:SF456">
    <property type="entry name" value="MULTIDRUG RESISTANCE-ASSOCIATED PROTEIN LETHAL(2)03659"/>
    <property type="match status" value="1"/>
</dbReference>
<evidence type="ECO:0000256" key="10">
    <source>
        <dbReference type="SAM" id="MobiDB-lite"/>
    </source>
</evidence>
<feature type="transmembrane region" description="Helical" evidence="11">
    <location>
        <begin position="123"/>
        <end position="143"/>
    </location>
</feature>
<accession>A0A5N5X653</accession>
<keyword evidence="8 11" id="KW-1133">Transmembrane helix</keyword>
<dbReference type="FunFam" id="3.40.50.300:FF:000610">
    <property type="entry name" value="Multidrug resistance-associated ABC transporter"/>
    <property type="match status" value="1"/>
</dbReference>
<dbReference type="EMBL" id="ML732183">
    <property type="protein sequence ID" value="KAB8076223.1"/>
    <property type="molecule type" value="Genomic_DNA"/>
</dbReference>
<dbReference type="GO" id="GO:0140359">
    <property type="term" value="F:ABC-type transporter activity"/>
    <property type="evidence" value="ECO:0007669"/>
    <property type="project" value="InterPro"/>
</dbReference>
<evidence type="ECO:0000259" key="12">
    <source>
        <dbReference type="PROSITE" id="PS50893"/>
    </source>
</evidence>
<feature type="compositionally biased region" description="Basic and acidic residues" evidence="10">
    <location>
        <begin position="858"/>
        <end position="872"/>
    </location>
</feature>
<feature type="transmembrane region" description="Helical" evidence="11">
    <location>
        <begin position="155"/>
        <end position="176"/>
    </location>
</feature>
<evidence type="ECO:0000256" key="6">
    <source>
        <dbReference type="ARBA" id="ARBA00022741"/>
    </source>
</evidence>
<dbReference type="SMART" id="SM00382">
    <property type="entry name" value="AAA"/>
    <property type="match status" value="2"/>
</dbReference>
<sequence>MIGVKALCLFMHIIGVGLVFQLSFPAIQQVTACILALKKGGTRYDGHARTKNHNRLSTGPAKRIWLLIASMGCGCAIALLRVAIAANDQFTLERWLQLMIWTVMLVHYITPLTESVCTSQYSIGLRGCLSSCVVAILMMVESYTRQGPESSDEAIFLAARINQACAGVSILISLSFPRRSRIFRDGKAVDGEGSSSVLGLLSFQWVSPLVAIADSSRRITLDDLPELDDRTRARNLQEEFTQAASRAASNPGSRQSLCTMLFRLHGRSLLNQVVLSMPLAVLAFMPHIALWMMLQLLEARSRSETDTASLVRWALVCGLTIGLSAWLENWLLWLAMNKISVPMTQQLTSVLYNKVMSRCQRRGNSPDEQSLTNLVAIDTPRIATVACFFYSNFLQAMKLTVACTLLAHLLGWKSLLWGLSCLIVISPLHHICMDRYGAAERALAVVRDSKMAALTEAFHCIRQVKIAALEHGWEAKINQLRDRELQAHQAAFHWYLMSLACHLVGPILVSAVSIGIYSSIHGTLTPSVAFPALSMLGYVQFILGLIPELFSGIVSARISLKRMDTYLRTNDLPSTIVLGERIEFEKATISYVGLERAQRSGSLRDVTVRFTPNELNLVSGPTGAGKSLLLLAILGKCEIQSGMLRRPWLPLHEDIYTPSARQEWVIDNAVAFVPQVPWNEAATIRDNILFGLRFEPERYRSVLYACALTKDLEFLEHGDLTEIGPNGFKLSGGQKARLALARALYSRAGILLLDDIFSAVDVHTAQHLFLHALTGELAQGRTRILVTHHVHLCHSRADYLVFLDNGTVSFAGSPSNLLRQDFQENWNPPGNGHTHDMHAHKLELMGDSHAVSNPSHATTEKEKNEFVEDDRQSRGAVQRDLLRRYAQTSGGWRSWSVVAGCYIAYNGLLLALYYWVRLWTASGPAETPDPQTMRYYALGYVIIAGVACLVGSLRSYFVFSASLRAARELFHHTIHVVLRAQLRWLDSVPTGRLLNLFAADFYLVDSRLGFDLIGLWNAAMDCVGVIMGAVMVCPTLTIIAALLLCAVIWYTKRYVAAVREIKQLEAISRSTVNEHLNFSMHGLTTIQAFCRTEDYTNLMHAKIDQQAKASWHLYLLNRWLTFRINVLGALFSLSTLLFVVSSRSMTASFAGFALVFTNHLCHALVTLSRTYATAEMDFSAVERVLEYTHVPTEDGAGANAPTGWPMEGRLSVTNLTVAYSPELSPVLHNISFDVEPGRRIGIVGRTGAGKSSLALAIFRCLEAREGAIWIDGIDISTIKLRHLRSRLAMIPQNPILFKGTVRSNLDPFSQHSDESLIQALKRVFWDSPEALDTPVSDGGSNLSCGQRQLLCLGRAVLSRPALLVMDEATSAVDRATDELIQRSIRSEIGGRVPTLLVIAHRIQTVVDFDRVLVLDEGRVVEYGSPRELMQLGKGFFRQLVDHDIDKQYLYAQMRIGSNSVN</sequence>
<dbReference type="CDD" id="cd03244">
    <property type="entry name" value="ABCC_MRP_domain2"/>
    <property type="match status" value="1"/>
</dbReference>